<feature type="domain" description="Nucleoside phosphorylase" evidence="1">
    <location>
        <begin position="133"/>
        <end position="204"/>
    </location>
</feature>
<dbReference type="SUPFAM" id="SSF53167">
    <property type="entry name" value="Purine and uridine phosphorylases"/>
    <property type="match status" value="1"/>
</dbReference>
<evidence type="ECO:0000313" key="2">
    <source>
        <dbReference type="EMBL" id="GAA4819158.1"/>
    </source>
</evidence>
<dbReference type="PANTHER" id="PTHR46832">
    <property type="entry name" value="5'-METHYLTHIOADENOSINE/S-ADENOSYLHOMOCYSTEINE NUCLEOSIDASE"/>
    <property type="match status" value="1"/>
</dbReference>
<protein>
    <submittedName>
        <fullName evidence="2">Nucleosidase</fullName>
    </submittedName>
</protein>
<keyword evidence="3" id="KW-1185">Reference proteome</keyword>
<dbReference type="InterPro" id="IPR000845">
    <property type="entry name" value="Nucleoside_phosphorylase_d"/>
</dbReference>
<evidence type="ECO:0000313" key="3">
    <source>
        <dbReference type="Proteomes" id="UP001500839"/>
    </source>
</evidence>
<dbReference type="NCBIfam" id="NF004168">
    <property type="entry name" value="PRK05634.1"/>
    <property type="match status" value="1"/>
</dbReference>
<comment type="caution">
    <text evidence="2">The sequence shown here is derived from an EMBL/GenBank/DDBJ whole genome shotgun (WGS) entry which is preliminary data.</text>
</comment>
<evidence type="ECO:0000259" key="1">
    <source>
        <dbReference type="Pfam" id="PF01048"/>
    </source>
</evidence>
<gene>
    <name evidence="2" type="ORF">GCM10023353_28390</name>
</gene>
<accession>A0ABP9CUU1</accession>
<dbReference type="Pfam" id="PF01048">
    <property type="entry name" value="PNP_UDP_1"/>
    <property type="match status" value="1"/>
</dbReference>
<proteinExistence type="predicted"/>
<sequence>MADGDAALVSAATGRGEDSGFPDRRRLLVVSATASEAAHLPSGVETLICGIGKVDAAAATTAAILRAVGRTGSQGPGDITVVNVGTAGALHDGHSGLYLPSAVTNHDISSEALRALGYPLVDRIELPDGDGSVLATGDTFVSDPAVRTRLAQDADLVDMEGFAVARACTLLGTPVRLVKYVSDDADESAMDWLDRVDHCARELGAWVAGRLGAG</sequence>
<reference evidence="3" key="1">
    <citation type="journal article" date="2019" name="Int. J. Syst. Evol. Microbiol.">
        <title>The Global Catalogue of Microorganisms (GCM) 10K type strain sequencing project: providing services to taxonomists for standard genome sequencing and annotation.</title>
        <authorList>
            <consortium name="The Broad Institute Genomics Platform"/>
            <consortium name="The Broad Institute Genome Sequencing Center for Infectious Disease"/>
            <person name="Wu L."/>
            <person name="Ma J."/>
        </authorList>
    </citation>
    <scope>NUCLEOTIDE SEQUENCE [LARGE SCALE GENOMIC DNA]</scope>
    <source>
        <strain evidence="3">JCM 18542</strain>
    </source>
</reference>
<dbReference type="Proteomes" id="UP001500839">
    <property type="component" value="Unassembled WGS sequence"/>
</dbReference>
<name>A0ABP9CUU1_9ACTN</name>
<dbReference type="RefSeq" id="WP_200172761.1">
    <property type="nucleotide sequence ID" value="NZ_BAABKQ010000001.1"/>
</dbReference>
<dbReference type="InterPro" id="IPR035994">
    <property type="entry name" value="Nucleoside_phosphorylase_sf"/>
</dbReference>
<dbReference type="EMBL" id="BAABKQ010000001">
    <property type="protein sequence ID" value="GAA4819158.1"/>
    <property type="molecule type" value="Genomic_DNA"/>
</dbReference>
<dbReference type="PANTHER" id="PTHR46832:SF1">
    <property type="entry name" value="5'-METHYLTHIOADENOSINE_S-ADENOSYLHOMOCYSTEINE NUCLEOSIDASE"/>
    <property type="match status" value="1"/>
</dbReference>
<dbReference type="Gene3D" id="3.40.50.1580">
    <property type="entry name" value="Nucleoside phosphorylase domain"/>
    <property type="match status" value="1"/>
</dbReference>
<organism evidence="2 3">
    <name type="scientific">Tomitella cavernea</name>
    <dbReference type="NCBI Taxonomy" id="1387982"/>
    <lineage>
        <taxon>Bacteria</taxon>
        <taxon>Bacillati</taxon>
        <taxon>Actinomycetota</taxon>
        <taxon>Actinomycetes</taxon>
        <taxon>Mycobacteriales</taxon>
        <taxon>Tomitella</taxon>
    </lineage>
</organism>